<feature type="transmembrane region" description="Helical" evidence="14">
    <location>
        <begin position="162"/>
        <end position="185"/>
    </location>
</feature>
<dbReference type="EMBL" id="CP016896">
    <property type="protein sequence ID" value="APV34964.1"/>
    <property type="molecule type" value="Genomic_DNA"/>
</dbReference>
<dbReference type="Proteomes" id="UP000185674">
    <property type="component" value="Chromosome"/>
</dbReference>
<accession>A0A1P8EFH8</accession>
<keyword evidence="6" id="KW-0808">Transferase</keyword>
<dbReference type="NCBIfam" id="NF033480">
    <property type="entry name" value="bifunc_MprF"/>
    <property type="match status" value="1"/>
</dbReference>
<feature type="transmembrane region" description="Helical" evidence="14">
    <location>
        <begin position="398"/>
        <end position="416"/>
    </location>
</feature>
<dbReference type="Pfam" id="PF09924">
    <property type="entry name" value="LPG_synthase_C"/>
    <property type="match status" value="1"/>
</dbReference>
<feature type="transmembrane region" description="Helical" evidence="14">
    <location>
        <begin position="82"/>
        <end position="104"/>
    </location>
</feature>
<keyword evidence="7 14" id="KW-0812">Transmembrane</keyword>
<dbReference type="EC" id="2.3.2.3" evidence="3"/>
<feature type="transmembrane region" description="Helical" evidence="14">
    <location>
        <begin position="10"/>
        <end position="27"/>
    </location>
</feature>
<evidence type="ECO:0000256" key="13">
    <source>
        <dbReference type="ARBA" id="ARBA00047540"/>
    </source>
</evidence>
<evidence type="ECO:0000256" key="10">
    <source>
        <dbReference type="ARBA" id="ARBA00023136"/>
    </source>
</evidence>
<feature type="transmembrane region" description="Helical" evidence="14">
    <location>
        <begin position="324"/>
        <end position="346"/>
    </location>
</feature>
<evidence type="ECO:0000256" key="14">
    <source>
        <dbReference type="SAM" id="Phobius"/>
    </source>
</evidence>
<dbReference type="GO" id="GO:0046677">
    <property type="term" value="P:response to antibiotic"/>
    <property type="evidence" value="ECO:0007669"/>
    <property type="project" value="UniProtKB-KW"/>
</dbReference>
<dbReference type="InterPro" id="IPR024320">
    <property type="entry name" value="LPG_synthase_C"/>
</dbReference>
<dbReference type="InterPro" id="IPR051211">
    <property type="entry name" value="PG_lysyltransferase"/>
</dbReference>
<dbReference type="eggNOG" id="COG0392">
    <property type="taxonomic scope" value="Bacteria"/>
</dbReference>
<keyword evidence="5" id="KW-1003">Cell membrane</keyword>
<feature type="transmembrane region" description="Helical" evidence="14">
    <location>
        <begin position="47"/>
        <end position="70"/>
    </location>
</feature>
<feature type="transmembrane region" description="Helical" evidence="14">
    <location>
        <begin position="422"/>
        <end position="440"/>
    </location>
</feature>
<dbReference type="KEGG" id="asol:BEN76_02570"/>
<evidence type="ECO:0000256" key="5">
    <source>
        <dbReference type="ARBA" id="ARBA00022475"/>
    </source>
</evidence>
<feature type="transmembrane region" description="Helical" evidence="14">
    <location>
        <begin position="238"/>
        <end position="259"/>
    </location>
</feature>
<feature type="domain" description="Phosphatidylglycerol lysyltransferase C-terminal" evidence="15">
    <location>
        <begin position="537"/>
        <end position="828"/>
    </location>
</feature>
<evidence type="ECO:0000256" key="4">
    <source>
        <dbReference type="ARBA" id="ARBA00021546"/>
    </source>
</evidence>
<organism evidence="16 17">
    <name type="scientific">Acinetobacter soli</name>
    <dbReference type="NCBI Taxonomy" id="487316"/>
    <lineage>
        <taxon>Bacteria</taxon>
        <taxon>Pseudomonadati</taxon>
        <taxon>Pseudomonadota</taxon>
        <taxon>Gammaproteobacteria</taxon>
        <taxon>Moraxellales</taxon>
        <taxon>Moraxellaceae</taxon>
        <taxon>Acinetobacter</taxon>
    </lineage>
</organism>
<keyword evidence="8 14" id="KW-1133">Transmembrane helix</keyword>
<feature type="transmembrane region" description="Helical" evidence="14">
    <location>
        <begin position="452"/>
        <end position="475"/>
    </location>
</feature>
<keyword evidence="10 14" id="KW-0472">Membrane</keyword>
<evidence type="ECO:0000313" key="16">
    <source>
        <dbReference type="EMBL" id="APV34964.1"/>
    </source>
</evidence>
<sequence length="856" mass="97206">MLKQPFLKKIIQYAPVILFCIALFIIHKELETHEFSGLLKHWNSIPWSIALMACGLTLASYLFLTLYDVLALKSLGYRNIKYGYILFTSFVSFAISNNTGHAWASGGSIRYRFYQKMGVQGWDIAKISAFLSLTFFIGLMTLGLIAIVFAPANVLDHLNQLHLFYILILLSAGFLIMYWSIVVLVKKPIRVKNLSIDLPSPKTAFLQTLLACSDLILASTVLWILLKDIPGINFESFIVIFILAQLLGLVSQVPGGIGVFEGSFLWLSSNVLATSQPAIAIALVLYRVIYYFLPLFIAGTLLVLKDFYQHRSKLIQAEKLATRIIPSVVPQIFALFLFLSGAYLLVSGALPTLPDNLHWLSNFIPLPVLELSHLMGSLVGVLLLFLARGIYLKLDAAWYGALILLALAILSSVLTASGWVKVVALLIIFVCILISHRYFYRKSSLFELSPEPFWLISIVLVVAGSTWLGFFAYHHVIYSDDLWWQFSYKNDVSRFLRSSIVIAVLLVAIFIWQLFGISRPEHIEQLDESELNDIENILHQTHDTQGFLALLGDKKIFWSEDRSAFIAYATTKKYWIAMGDPVGTSSAFGELLWKFKEQADRFGAKIVFYQISEEYLPIYLDLGLSLLKLGQEARVELSQFGLEGKKRDNLRRGRNKLIKQNYYFEVLERDAVVANINRLKEISDAWLTQKQVREKRFSLGFFSEAYICRTRVAVARSPEGQIMAFANLWETFSHEELSIDLMRYDPLAPNGVMDFIFAELMLWGKTQQYVWFNLGVAPLSGLERHPLAPLWHKIGTTIFDLGEEFYNFEGLYEYKAKFNPVWQSRYLATPAGLSAPFTLLTITRLIAGGWKGIIKK</sequence>
<keyword evidence="11" id="KW-0046">Antibiotic resistance</keyword>
<feature type="transmembrane region" description="Helical" evidence="14">
    <location>
        <begin position="279"/>
        <end position="304"/>
    </location>
</feature>
<dbReference type="Pfam" id="PF03706">
    <property type="entry name" value="LPG_synthase_TM"/>
    <property type="match status" value="1"/>
</dbReference>
<comment type="catalytic activity">
    <reaction evidence="13">
        <text>L-lysyl-tRNA(Lys) + a 1,2-diacyl-sn-glycero-3-phospho-(1'-sn-glycerol) = a 1,2-diacyl-sn-glycero-3-phospho-1'-(3'-O-L-lysyl)-sn-glycerol + tRNA(Lys)</text>
        <dbReference type="Rhea" id="RHEA:10668"/>
        <dbReference type="Rhea" id="RHEA-COMP:9696"/>
        <dbReference type="Rhea" id="RHEA-COMP:9697"/>
        <dbReference type="ChEBI" id="CHEBI:64716"/>
        <dbReference type="ChEBI" id="CHEBI:75792"/>
        <dbReference type="ChEBI" id="CHEBI:78442"/>
        <dbReference type="ChEBI" id="CHEBI:78529"/>
        <dbReference type="EC" id="2.3.2.3"/>
    </reaction>
</comment>
<dbReference type="PANTHER" id="PTHR34697:SF2">
    <property type="entry name" value="PHOSPHATIDYLGLYCEROL LYSYLTRANSFERASE"/>
    <property type="match status" value="1"/>
</dbReference>
<dbReference type="GO" id="GO:0050071">
    <property type="term" value="F:phosphatidylglycerol lysyltransferase activity"/>
    <property type="evidence" value="ECO:0007669"/>
    <property type="project" value="UniProtKB-EC"/>
</dbReference>
<evidence type="ECO:0000256" key="8">
    <source>
        <dbReference type="ARBA" id="ARBA00022989"/>
    </source>
</evidence>
<evidence type="ECO:0000259" key="15">
    <source>
        <dbReference type="Pfam" id="PF09924"/>
    </source>
</evidence>
<feature type="transmembrane region" description="Helical" evidence="14">
    <location>
        <begin position="366"/>
        <end position="386"/>
    </location>
</feature>
<dbReference type="GO" id="GO:0006629">
    <property type="term" value="P:lipid metabolic process"/>
    <property type="evidence" value="ECO:0007669"/>
    <property type="project" value="UniProtKB-KW"/>
</dbReference>
<dbReference type="PANTHER" id="PTHR34697">
    <property type="entry name" value="PHOSPHATIDYLGLYCEROL LYSYLTRANSFERASE"/>
    <property type="match status" value="1"/>
</dbReference>
<feature type="transmembrane region" description="Helical" evidence="14">
    <location>
        <begin position="205"/>
        <end position="226"/>
    </location>
</feature>
<dbReference type="AlphaFoldDB" id="A0A1P8EFH8"/>
<evidence type="ECO:0000256" key="3">
    <source>
        <dbReference type="ARBA" id="ARBA00012014"/>
    </source>
</evidence>
<evidence type="ECO:0000256" key="7">
    <source>
        <dbReference type="ARBA" id="ARBA00022692"/>
    </source>
</evidence>
<dbReference type="eggNOG" id="COG2898">
    <property type="taxonomic scope" value="Bacteria"/>
</dbReference>
<dbReference type="SUPFAM" id="SSF55729">
    <property type="entry name" value="Acyl-CoA N-acyltransferases (Nat)"/>
    <property type="match status" value="1"/>
</dbReference>
<proteinExistence type="inferred from homology"/>
<dbReference type="InterPro" id="IPR016181">
    <property type="entry name" value="Acyl_CoA_acyltransferase"/>
</dbReference>
<evidence type="ECO:0000256" key="9">
    <source>
        <dbReference type="ARBA" id="ARBA00023098"/>
    </source>
</evidence>
<name>A0A1P8EFH8_9GAMM</name>
<gene>
    <name evidence="16" type="ORF">BEN76_02570</name>
</gene>
<evidence type="ECO:0000256" key="12">
    <source>
        <dbReference type="ARBA" id="ARBA00031899"/>
    </source>
</evidence>
<evidence type="ECO:0000256" key="2">
    <source>
        <dbReference type="ARBA" id="ARBA00008627"/>
    </source>
</evidence>
<dbReference type="GO" id="GO:0005886">
    <property type="term" value="C:plasma membrane"/>
    <property type="evidence" value="ECO:0007669"/>
    <property type="project" value="UniProtKB-SubCell"/>
</dbReference>
<feature type="transmembrane region" description="Helical" evidence="14">
    <location>
        <begin position="124"/>
        <end position="150"/>
    </location>
</feature>
<dbReference type="STRING" id="487316.BEN76_02570"/>
<protein>
    <recommendedName>
        <fullName evidence="4">Phosphatidylglycerol lysyltransferase</fullName>
        <ecNumber evidence="3">2.3.2.3</ecNumber>
    </recommendedName>
    <alternativeName>
        <fullName evidence="12">Lysylphosphatidylglycerol synthase</fullName>
    </alternativeName>
</protein>
<feature type="transmembrane region" description="Helical" evidence="14">
    <location>
        <begin position="495"/>
        <end position="515"/>
    </location>
</feature>
<reference evidence="16 17" key="1">
    <citation type="submission" date="2016-08" db="EMBL/GenBank/DDBJ databases">
        <title>Complete genome sequence of Acinetobacter baylyi strain GFJ2.</title>
        <authorList>
            <person name="Tabata M."/>
            <person name="Kuboki S."/>
            <person name="Gibu N."/>
            <person name="Kinouchi Y."/>
            <person name="Vangnai A."/>
            <person name="Kasai D."/>
            <person name="Fukuda M."/>
        </authorList>
    </citation>
    <scope>NUCLEOTIDE SEQUENCE [LARGE SCALE GENOMIC DNA]</scope>
    <source>
        <strain evidence="16 17">GFJ2</strain>
    </source>
</reference>
<comment type="subcellular location">
    <subcellularLocation>
        <location evidence="1">Cell membrane</location>
        <topology evidence="1">Multi-pass membrane protein</topology>
    </subcellularLocation>
</comment>
<evidence type="ECO:0000256" key="6">
    <source>
        <dbReference type="ARBA" id="ARBA00022679"/>
    </source>
</evidence>
<keyword evidence="9" id="KW-0443">Lipid metabolism</keyword>
<evidence type="ECO:0000313" key="17">
    <source>
        <dbReference type="Proteomes" id="UP000185674"/>
    </source>
</evidence>
<evidence type="ECO:0000256" key="1">
    <source>
        <dbReference type="ARBA" id="ARBA00004651"/>
    </source>
</evidence>
<dbReference type="RefSeq" id="WP_076032154.1">
    <property type="nucleotide sequence ID" value="NZ_BKXY01000001.1"/>
</dbReference>
<comment type="similarity">
    <text evidence="2">Belongs to the LPG synthase family.</text>
</comment>
<dbReference type="InterPro" id="IPR022791">
    <property type="entry name" value="L-PG_synthase/AglD"/>
</dbReference>
<dbReference type="GO" id="GO:0055091">
    <property type="term" value="P:phospholipid homeostasis"/>
    <property type="evidence" value="ECO:0007669"/>
    <property type="project" value="TreeGrafter"/>
</dbReference>
<evidence type="ECO:0000256" key="11">
    <source>
        <dbReference type="ARBA" id="ARBA00023251"/>
    </source>
</evidence>